<dbReference type="InterPro" id="IPR036249">
    <property type="entry name" value="Thioredoxin-like_sf"/>
</dbReference>
<dbReference type="GO" id="GO:0016491">
    <property type="term" value="F:oxidoreductase activity"/>
    <property type="evidence" value="ECO:0007669"/>
    <property type="project" value="UniProtKB-KW"/>
</dbReference>
<dbReference type="Gene3D" id="1.10.40.80">
    <property type="match status" value="1"/>
</dbReference>
<dbReference type="Gene3D" id="3.40.30.10">
    <property type="entry name" value="Glutaredoxin"/>
    <property type="match status" value="1"/>
</dbReference>
<dbReference type="InterPro" id="IPR013766">
    <property type="entry name" value="Thioredoxin_domain"/>
</dbReference>
<dbReference type="InterPro" id="IPR012336">
    <property type="entry name" value="Thioredoxin-like_fold"/>
</dbReference>
<dbReference type="PATRIC" id="fig|886738.10.peg.972"/>
<keyword evidence="7" id="KW-1133">Transmembrane helix</keyword>
<evidence type="ECO:0000256" key="2">
    <source>
        <dbReference type="ARBA" id="ARBA00007787"/>
    </source>
</evidence>
<evidence type="ECO:0000256" key="1">
    <source>
        <dbReference type="ARBA" id="ARBA00005791"/>
    </source>
</evidence>
<reference evidence="9" key="1">
    <citation type="journal article" date="2011" name="PLoS ONE">
        <title>Genome of a low-salinity ammonia-oxidizing archaeon determined by single-cell and metagenomic analysis.</title>
        <authorList>
            <person name="Blainey P.C."/>
            <person name="Mosier A.C."/>
            <person name="Potanina A."/>
            <person name="Francis C.A."/>
            <person name="Quake S.R."/>
        </authorList>
    </citation>
    <scope>NUCLEOTIDE SEQUENCE [LARGE SCALE GENOMIC DNA]</scope>
    <source>
        <strain evidence="9">SFB1</strain>
    </source>
</reference>
<dbReference type="HOGENOM" id="CLU_000288_47_1_2"/>
<keyword evidence="5" id="KW-1015">Disulfide bond</keyword>
<protein>
    <submittedName>
        <fullName evidence="9">DSBA oxidoreductase</fullName>
    </submittedName>
</protein>
<dbReference type="PANTHER" id="PTHR13887">
    <property type="entry name" value="GLUTATHIONE S-TRANSFERASE KAPPA"/>
    <property type="match status" value="1"/>
</dbReference>
<evidence type="ECO:0000256" key="6">
    <source>
        <dbReference type="ARBA" id="ARBA00023284"/>
    </source>
</evidence>
<dbReference type="AlphaFoldDB" id="F3KK65"/>
<feature type="domain" description="Thioredoxin" evidence="8">
    <location>
        <begin position="69"/>
        <end position="268"/>
    </location>
</feature>
<keyword evidence="4" id="KW-0560">Oxidoreductase</keyword>
<dbReference type="Proteomes" id="UP000004348">
    <property type="component" value="Chromosome"/>
</dbReference>
<comment type="caution">
    <text evidence="9">The sequence shown here is derived from an EMBL/GenBank/DDBJ whole genome shotgun (WGS) entry which is preliminary data.</text>
</comment>
<evidence type="ECO:0000259" key="8">
    <source>
        <dbReference type="PROSITE" id="PS51352"/>
    </source>
</evidence>
<gene>
    <name evidence="9" type="ORF">Nlim_0878</name>
</gene>
<feature type="transmembrane region" description="Helical" evidence="7">
    <location>
        <begin position="23"/>
        <end position="46"/>
    </location>
</feature>
<dbReference type="PROSITE" id="PS51352">
    <property type="entry name" value="THIOREDOXIN_2"/>
    <property type="match status" value="1"/>
</dbReference>
<dbReference type="Pfam" id="PF13462">
    <property type="entry name" value="Thioredoxin_4"/>
    <property type="match status" value="1"/>
</dbReference>
<keyword evidence="6" id="KW-0676">Redox-active center</keyword>
<evidence type="ECO:0000256" key="5">
    <source>
        <dbReference type="ARBA" id="ARBA00023157"/>
    </source>
</evidence>
<comment type="similarity">
    <text evidence="2">Belongs to the glutaredoxin family.</text>
</comment>
<keyword evidence="7" id="KW-0812">Transmembrane</keyword>
<accession>F3KK65</accession>
<proteinExistence type="inferred from homology"/>
<evidence type="ECO:0000256" key="7">
    <source>
        <dbReference type="SAM" id="Phobius"/>
    </source>
</evidence>
<evidence type="ECO:0000313" key="9">
    <source>
        <dbReference type="EMBL" id="EGG42232.1"/>
    </source>
</evidence>
<comment type="similarity">
    <text evidence="1">Belongs to the thioredoxin family. DsbA subfamily.</text>
</comment>
<dbReference type="EMBL" id="AEGP01000033">
    <property type="protein sequence ID" value="EGG42232.1"/>
    <property type="molecule type" value="Genomic_DNA"/>
</dbReference>
<keyword evidence="3" id="KW-0732">Signal</keyword>
<dbReference type="PANTHER" id="PTHR13887:SF14">
    <property type="entry name" value="DISULFIDE BOND FORMATION PROTEIN D"/>
    <property type="match status" value="1"/>
</dbReference>
<name>F3KK65_9ARCH</name>
<keyword evidence="7" id="KW-0472">Membrane</keyword>
<dbReference type="STRING" id="886738.Nlim_0878"/>
<sequence length="269" mass="29995">MDSNEIKKQSESKEGKVSMKKSVFNVLIISVIAASLVAAFFAGSYVNLKTDQVTRTELNDAIEKIESKILKDQQAPEQLNVQPTNISIDDDPVIGDQNAPITIIEFSDFQCPFCARFQTQTLPLILEQYVNTGKVKFVFRDFPIQSSHPNAMPAAVAAECANEQDMYWQFHDELFENQGVWNKMSIVDATDVFKGYAAKLELNQEQFNSCLDSGKYIGEINSDLNDGRKYGITGTPGFFIGNEKTGFVKVNGAQPFEVFKSVIDSQLNT</sequence>
<organism evidence="9">
    <name type="scientific">Candidatus Nitrosarchaeum limnium SFB1</name>
    <dbReference type="NCBI Taxonomy" id="886738"/>
    <lineage>
        <taxon>Archaea</taxon>
        <taxon>Nitrososphaerota</taxon>
        <taxon>Nitrososphaeria</taxon>
        <taxon>Nitrosopumilales</taxon>
        <taxon>Nitrosopumilaceae</taxon>
        <taxon>Nitrosarchaeum</taxon>
    </lineage>
</organism>
<evidence type="ECO:0000256" key="3">
    <source>
        <dbReference type="ARBA" id="ARBA00022729"/>
    </source>
</evidence>
<evidence type="ECO:0000256" key="4">
    <source>
        <dbReference type="ARBA" id="ARBA00023002"/>
    </source>
</evidence>
<dbReference type="SUPFAM" id="SSF52833">
    <property type="entry name" value="Thioredoxin-like"/>
    <property type="match status" value="1"/>
</dbReference>